<reference evidence="1 2" key="1">
    <citation type="journal article" date="2019" name="Environ. Microbiol.">
        <title>At the nexus of three kingdoms: the genome of the mycorrhizal fungus Gigaspora margarita provides insights into plant, endobacterial and fungal interactions.</title>
        <authorList>
            <person name="Venice F."/>
            <person name="Ghignone S."/>
            <person name="Salvioli di Fossalunga A."/>
            <person name="Amselem J."/>
            <person name="Novero M."/>
            <person name="Xianan X."/>
            <person name="Sedzielewska Toro K."/>
            <person name="Morin E."/>
            <person name="Lipzen A."/>
            <person name="Grigoriev I.V."/>
            <person name="Henrissat B."/>
            <person name="Martin F.M."/>
            <person name="Bonfante P."/>
        </authorList>
    </citation>
    <scope>NUCLEOTIDE SEQUENCE [LARGE SCALE GENOMIC DNA]</scope>
    <source>
        <strain evidence="1 2">BEG34</strain>
    </source>
</reference>
<comment type="caution">
    <text evidence="1">The sequence shown here is derived from an EMBL/GenBank/DDBJ whole genome shotgun (WGS) entry which is preliminary data.</text>
</comment>
<accession>A0A8H3X278</accession>
<dbReference type="EMBL" id="WTPW01002174">
    <property type="protein sequence ID" value="KAF0393211.1"/>
    <property type="molecule type" value="Genomic_DNA"/>
</dbReference>
<gene>
    <name evidence="1" type="ORF">F8M41_010436</name>
</gene>
<sequence>MTLKQEFEALKDVRPGKIEFISDKDRTQALLGDVLLADFHTTASCPLIVRYPLSTSSIIVTYKSGNSKVKYQLSHSSGSWDFLRKDVITNFSKLTKLRMQKRMTFILKSQKIITKKILILRI</sequence>
<evidence type="ECO:0000313" key="2">
    <source>
        <dbReference type="Proteomes" id="UP000439903"/>
    </source>
</evidence>
<name>A0A8H3X278_GIGMA</name>
<dbReference type="OrthoDB" id="10531211at2759"/>
<organism evidence="1 2">
    <name type="scientific">Gigaspora margarita</name>
    <dbReference type="NCBI Taxonomy" id="4874"/>
    <lineage>
        <taxon>Eukaryota</taxon>
        <taxon>Fungi</taxon>
        <taxon>Fungi incertae sedis</taxon>
        <taxon>Mucoromycota</taxon>
        <taxon>Glomeromycotina</taxon>
        <taxon>Glomeromycetes</taxon>
        <taxon>Diversisporales</taxon>
        <taxon>Gigasporaceae</taxon>
        <taxon>Gigaspora</taxon>
    </lineage>
</organism>
<dbReference type="Proteomes" id="UP000439903">
    <property type="component" value="Unassembled WGS sequence"/>
</dbReference>
<keyword evidence="2" id="KW-1185">Reference proteome</keyword>
<proteinExistence type="predicted"/>
<evidence type="ECO:0000313" key="1">
    <source>
        <dbReference type="EMBL" id="KAF0393211.1"/>
    </source>
</evidence>
<dbReference type="AlphaFoldDB" id="A0A8H3X278"/>
<protein>
    <submittedName>
        <fullName evidence="1">Uncharacterized protein</fullName>
    </submittedName>
</protein>